<feature type="compositionally biased region" description="Low complexity" evidence="5">
    <location>
        <begin position="391"/>
        <end position="415"/>
    </location>
</feature>
<dbReference type="Gene3D" id="3.30.470.160">
    <property type="entry name" value="Inositol polyphosphate kinase"/>
    <property type="match status" value="1"/>
</dbReference>
<dbReference type="PANTHER" id="PTHR12400:SF21">
    <property type="entry name" value="KINASE"/>
    <property type="match status" value="1"/>
</dbReference>
<accession>A0A0F7SW54</accession>
<keyword evidence="3 4" id="KW-0418">Kinase</keyword>
<dbReference type="GO" id="GO:0046854">
    <property type="term" value="P:phosphatidylinositol phosphate biosynthetic process"/>
    <property type="evidence" value="ECO:0007669"/>
    <property type="project" value="TreeGrafter"/>
</dbReference>
<dbReference type="GO" id="GO:0005634">
    <property type="term" value="C:nucleus"/>
    <property type="evidence" value="ECO:0007669"/>
    <property type="project" value="TreeGrafter"/>
</dbReference>
<feature type="compositionally biased region" description="Low complexity" evidence="5">
    <location>
        <begin position="990"/>
        <end position="999"/>
    </location>
</feature>
<feature type="compositionally biased region" description="Low complexity" evidence="5">
    <location>
        <begin position="1085"/>
        <end position="1103"/>
    </location>
</feature>
<dbReference type="GO" id="GO:0005737">
    <property type="term" value="C:cytoplasm"/>
    <property type="evidence" value="ECO:0007669"/>
    <property type="project" value="TreeGrafter"/>
</dbReference>
<evidence type="ECO:0000256" key="1">
    <source>
        <dbReference type="ARBA" id="ARBA00007374"/>
    </source>
</evidence>
<feature type="region of interest" description="Disordered" evidence="5">
    <location>
        <begin position="862"/>
        <end position="970"/>
    </location>
</feature>
<evidence type="ECO:0000256" key="2">
    <source>
        <dbReference type="ARBA" id="ARBA00022679"/>
    </source>
</evidence>
<feature type="region of interest" description="Disordered" evidence="5">
    <location>
        <begin position="66"/>
        <end position="126"/>
    </location>
</feature>
<dbReference type="GO" id="GO:0000824">
    <property type="term" value="F:inositol-1,4,5,6-tetrakisphosphate 3-kinase activity"/>
    <property type="evidence" value="ECO:0007669"/>
    <property type="project" value="TreeGrafter"/>
</dbReference>
<reference evidence="6" key="1">
    <citation type="submission" date="2014-08" db="EMBL/GenBank/DDBJ databases">
        <authorList>
            <person name="Sharma Rahul"/>
            <person name="Thines Marco"/>
        </authorList>
    </citation>
    <scope>NUCLEOTIDE SEQUENCE</scope>
</reference>
<feature type="compositionally biased region" description="Polar residues" evidence="5">
    <location>
        <begin position="1403"/>
        <end position="1413"/>
    </location>
</feature>
<dbReference type="InterPro" id="IPR038286">
    <property type="entry name" value="IPK_sf"/>
</dbReference>
<feature type="compositionally biased region" description="Pro residues" evidence="5">
    <location>
        <begin position="66"/>
        <end position="77"/>
    </location>
</feature>
<feature type="region of interest" description="Disordered" evidence="5">
    <location>
        <begin position="982"/>
        <end position="1013"/>
    </location>
</feature>
<feature type="compositionally biased region" description="Low complexity" evidence="5">
    <location>
        <begin position="325"/>
        <end position="350"/>
    </location>
</feature>
<feature type="compositionally biased region" description="Low complexity" evidence="5">
    <location>
        <begin position="506"/>
        <end position="516"/>
    </location>
</feature>
<feature type="compositionally biased region" description="Polar residues" evidence="5">
    <location>
        <begin position="800"/>
        <end position="810"/>
    </location>
</feature>
<feature type="compositionally biased region" description="Low complexity" evidence="5">
    <location>
        <begin position="1039"/>
        <end position="1057"/>
    </location>
</feature>
<feature type="compositionally biased region" description="Polar residues" evidence="5">
    <location>
        <begin position="823"/>
        <end position="832"/>
    </location>
</feature>
<feature type="region of interest" description="Disordered" evidence="5">
    <location>
        <begin position="769"/>
        <end position="834"/>
    </location>
</feature>
<dbReference type="InterPro" id="IPR005522">
    <property type="entry name" value="IPK"/>
</dbReference>
<feature type="compositionally biased region" description="Basic and acidic residues" evidence="5">
    <location>
        <begin position="633"/>
        <end position="642"/>
    </location>
</feature>
<feature type="compositionally biased region" description="Basic and acidic residues" evidence="5">
    <location>
        <begin position="1370"/>
        <end position="1402"/>
    </location>
</feature>
<evidence type="ECO:0000313" key="6">
    <source>
        <dbReference type="EMBL" id="CED84810.1"/>
    </source>
</evidence>
<feature type="compositionally biased region" description="Polar residues" evidence="5">
    <location>
        <begin position="585"/>
        <end position="596"/>
    </location>
</feature>
<evidence type="ECO:0000256" key="5">
    <source>
        <dbReference type="SAM" id="MobiDB-lite"/>
    </source>
</evidence>
<evidence type="ECO:0000256" key="4">
    <source>
        <dbReference type="RuleBase" id="RU363090"/>
    </source>
</evidence>
<keyword evidence="2 4" id="KW-0808">Transferase</keyword>
<dbReference type="Pfam" id="PF03770">
    <property type="entry name" value="IPK"/>
    <property type="match status" value="1"/>
</dbReference>
<sequence>MGRRTRRVSGCVAMGKKAVSAAEASDQSNFYLSIESRRIHRIHKSGPSRQTATKVKSHMALLPTPLPSIPASFPPSSPTVLGPESPSGTSTSGAVLSDPQAVAPKSVSGHNPSDSILSPPRPRSVPPSSFRFLPLRDNLVGGIRDLGSSLRQSLDEVLNSGHEFSVPEGVDCRVLEIGPRDVGIDTNDVLLDGKIGEDENGTQDPATGVVKEKESKGGRKVSLGLGLFKESSGREKEKDKKEKDLVRDMYREFSELGGGAAVGSAVVMEEDEGHHHHRHLHSLPHLLSDVEITPKRSKESRSMQRTPSDRPSRRGSISSSKHAFPVLVSSNSVTTPSSSSMTSTPSASPKISKHHSYSHTHSISSSTSHAHHRFPLTPQAPRRPALDLQHSSTSSTFSPTSSFSTTSSPLVDSKPALPPSPLELPPTPSISSDAGVFNVSGLTSSPVSLSNGTAPRTPSSSQTYTPSSIPSSSGTHVLHPSSHPHPPLHFSHLHRSRRSSVATELSSTASIPSSSSRPLPAMMGSLLTDRTGSSRQFDFEYDESPSVSSVASPMHEPERISLIPCSSNPSDGEEGSYDEEEWTDAFSSEGDSTSEGGISDYRNGEHDSYYSHNKNHHHHSSYQHHHSTDLSGEQERGRRGYRFESVLDSVPDGAEGDVDEQGVGWREGDDDEADGGDERVEGEDEDEDEEDFESDDSLPTVPLRPFWNQVGGHSAIYKFTKRAVCKPLASRENIFYEAVEREAPELAGFIPRYLGVMLVNYRRQPRPLPTSAVVESPNGNSAEALDGSSPMPQPSLEASAPSSPIGSSRPSLHHKSASASASVVNSRPTRSYFSDDEIPEVSLGRNRHVVPEWMLKNGINRGLRKSSDDERSATFGRGRARTKAGLGLSPLEPATREGSTGDETDAKLQMTGKRTGKRRSLGSLHSEGRLDFCSGSPVDKENRRRMSSADKEDPGSSPSSSFNPPTDRHFPTLIADRFALDRSSTPQRLSPSFSNSSLPSPAPEGMGSTMINTKLRDHVFGTIARRYLRTKERSHWHVPGQPSNGHPGSGPSSRSPPHFLGSGHRSTTFGGIDSPIPREGADLDTSLLGTTSLPSSPLHTPKSSPQPIPEDMPTPSRHTATNPPNPALSPLSSLTTRSIPEKSLSRPSLPPDTHRSSPAVPISHSVPPLEENAPVTRQAYFILMEDLTGRLKKPCVLDLKMGTRQYGYDATPNKAKSQRKKCDETTSRDLGVRICGMQVWNSAKEEFISQNKLTGRKIKTSEFNDVLASFISDDSRLLVHHIPNTLRKLYRLASILHKLPGFRFYGCSLLFIYDGDPDLQEQLRLTTEDSIPVSYKPSMDTGPGPNVTTGGSVERSLSRPPVRHHQHHDHHQDVPEPVRKRRDSETFPERRSRSAEPGKPREISTNLHSNRTGGPNPATKGELKIRIVDFAHTTTGKDYVPLHPSMDDDIDPDSLGKGYKTVFDAESGKAIARFPPTHPDKPDEGFIFGIKNVCDSLIQIWDRERLARRKTLKAKEKEERDLAGAGVGVGAKTEYATVSGDGTEQGKKADERRLIQLPKLDLEEGKKVWDRVLPPKEITDQDYFST</sequence>
<feature type="region of interest" description="Disordered" evidence="5">
    <location>
        <begin position="271"/>
        <end position="527"/>
    </location>
</feature>
<feature type="region of interest" description="Disordered" evidence="5">
    <location>
        <begin position="544"/>
        <end position="703"/>
    </location>
</feature>
<feature type="compositionally biased region" description="Low complexity" evidence="5">
    <location>
        <begin position="82"/>
        <end position="93"/>
    </location>
</feature>
<feature type="region of interest" description="Disordered" evidence="5">
    <location>
        <begin position="1330"/>
        <end position="1423"/>
    </location>
</feature>
<dbReference type="GO" id="GO:0032958">
    <property type="term" value="P:inositol phosphate biosynthetic process"/>
    <property type="evidence" value="ECO:0007669"/>
    <property type="project" value="InterPro"/>
</dbReference>
<dbReference type="EMBL" id="LN483166">
    <property type="protein sequence ID" value="CED84810.1"/>
    <property type="molecule type" value="Genomic_DNA"/>
</dbReference>
<feature type="compositionally biased region" description="Basic and acidic residues" evidence="5">
    <location>
        <begin position="292"/>
        <end position="312"/>
    </location>
</feature>
<feature type="compositionally biased region" description="Low complexity" evidence="5">
    <location>
        <begin position="359"/>
        <end position="368"/>
    </location>
</feature>
<proteinExistence type="inferred from homology"/>
<feature type="region of interest" description="Disordered" evidence="5">
    <location>
        <begin position="193"/>
        <end position="217"/>
    </location>
</feature>
<feature type="compositionally biased region" description="Basic residues" evidence="5">
    <location>
        <begin position="613"/>
        <end position="625"/>
    </location>
</feature>
<feature type="compositionally biased region" description="Pro residues" evidence="5">
    <location>
        <begin position="416"/>
        <end position="428"/>
    </location>
</feature>
<protein>
    <recommendedName>
        <fullName evidence="4">Kinase</fullName>
        <ecNumber evidence="4">2.7.-.-</ecNumber>
    </recommendedName>
</protein>
<feature type="compositionally biased region" description="Acidic residues" evidence="5">
    <location>
        <begin position="668"/>
        <end position="696"/>
    </location>
</feature>
<feature type="region of interest" description="Disordered" evidence="5">
    <location>
        <begin position="1033"/>
        <end position="1170"/>
    </location>
</feature>
<feature type="compositionally biased region" description="Polar residues" evidence="5">
    <location>
        <begin position="440"/>
        <end position="454"/>
    </location>
</feature>
<comment type="similarity">
    <text evidence="1 4">Belongs to the inositol phosphokinase (IPK) family.</text>
</comment>
<name>A0A0F7SW54_PHARH</name>
<feature type="compositionally biased region" description="Acidic residues" evidence="5">
    <location>
        <begin position="571"/>
        <end position="583"/>
    </location>
</feature>
<feature type="compositionally biased region" description="Basic and acidic residues" evidence="5">
    <location>
        <begin position="938"/>
        <end position="954"/>
    </location>
</feature>
<feature type="compositionally biased region" description="Low complexity" evidence="5">
    <location>
        <begin position="955"/>
        <end position="965"/>
    </location>
</feature>
<dbReference type="GO" id="GO:0008440">
    <property type="term" value="F:inositol-1,4,5-trisphosphate 3-kinase activity"/>
    <property type="evidence" value="ECO:0007669"/>
    <property type="project" value="TreeGrafter"/>
</dbReference>
<organism evidence="6">
    <name type="scientific">Phaffia rhodozyma</name>
    <name type="common">Yeast</name>
    <name type="synonym">Xanthophyllomyces dendrorhous</name>
    <dbReference type="NCBI Taxonomy" id="264483"/>
    <lineage>
        <taxon>Eukaryota</taxon>
        <taxon>Fungi</taxon>
        <taxon>Dikarya</taxon>
        <taxon>Basidiomycota</taxon>
        <taxon>Agaricomycotina</taxon>
        <taxon>Tremellomycetes</taxon>
        <taxon>Cystofilobasidiales</taxon>
        <taxon>Mrakiaceae</taxon>
        <taxon>Phaffia</taxon>
    </lineage>
</organism>
<dbReference type="PANTHER" id="PTHR12400">
    <property type="entry name" value="INOSITOL POLYPHOSPHATE KINASE"/>
    <property type="match status" value="1"/>
</dbReference>
<feature type="compositionally biased region" description="Low complexity" evidence="5">
    <location>
        <begin position="455"/>
        <end position="481"/>
    </location>
</feature>
<evidence type="ECO:0000256" key="3">
    <source>
        <dbReference type="ARBA" id="ARBA00022777"/>
    </source>
</evidence>
<dbReference type="SUPFAM" id="SSF56104">
    <property type="entry name" value="SAICAR synthase-like"/>
    <property type="match status" value="1"/>
</dbReference>
<dbReference type="EC" id="2.7.-.-" evidence="4"/>